<accession>A0A0P6Y5C6</accession>
<sequence length="95" mass="9967">MQRRQRRWGLLIGVFALAVTVVGGISAASSMDFEHGWFTIDSGGGSASGSGYTIDGTIGQPDAASTSGGGYVLNGGFWTPHDTTKKQLFLPFIAR</sequence>
<proteinExistence type="predicted"/>
<dbReference type="EMBL" id="LGKP01000038">
    <property type="protein sequence ID" value="KPL80486.1"/>
    <property type="molecule type" value="Genomic_DNA"/>
</dbReference>
<protein>
    <submittedName>
        <fullName evidence="1">Uncharacterized protein</fullName>
    </submittedName>
</protein>
<evidence type="ECO:0000313" key="2">
    <source>
        <dbReference type="Proteomes" id="UP000050277"/>
    </source>
</evidence>
<dbReference type="STRING" id="70996.SE18_23775"/>
<name>A0A0P6Y5C6_9CHLR</name>
<evidence type="ECO:0000313" key="1">
    <source>
        <dbReference type="EMBL" id="KPL80486.1"/>
    </source>
</evidence>
<keyword evidence="2" id="KW-1185">Reference proteome</keyword>
<reference evidence="1 2" key="1">
    <citation type="submission" date="2015-07" db="EMBL/GenBank/DDBJ databases">
        <title>Whole genome sequence of Herpetosiphon geysericola DSM 7119.</title>
        <authorList>
            <person name="Hemp J."/>
            <person name="Ward L.M."/>
            <person name="Pace L.A."/>
            <person name="Fischer W.W."/>
        </authorList>
    </citation>
    <scope>NUCLEOTIDE SEQUENCE [LARGE SCALE GENOMIC DNA]</scope>
    <source>
        <strain evidence="1 2">DSM 7119</strain>
    </source>
</reference>
<dbReference type="Proteomes" id="UP000050277">
    <property type="component" value="Unassembled WGS sequence"/>
</dbReference>
<organism evidence="1 2">
    <name type="scientific">Herpetosiphon geysericola</name>
    <dbReference type="NCBI Taxonomy" id="70996"/>
    <lineage>
        <taxon>Bacteria</taxon>
        <taxon>Bacillati</taxon>
        <taxon>Chloroflexota</taxon>
        <taxon>Chloroflexia</taxon>
        <taxon>Herpetosiphonales</taxon>
        <taxon>Herpetosiphonaceae</taxon>
        <taxon>Herpetosiphon</taxon>
    </lineage>
</organism>
<comment type="caution">
    <text evidence="1">The sequence shown here is derived from an EMBL/GenBank/DDBJ whole genome shotgun (WGS) entry which is preliminary data.</text>
</comment>
<gene>
    <name evidence="1" type="ORF">SE18_23775</name>
</gene>
<dbReference type="RefSeq" id="WP_054536968.1">
    <property type="nucleotide sequence ID" value="NZ_LGKP01000038.1"/>
</dbReference>
<dbReference type="OrthoDB" id="1603976at2"/>
<dbReference type="AlphaFoldDB" id="A0A0P6Y5C6"/>